<keyword evidence="2" id="KW-1185">Reference proteome</keyword>
<proteinExistence type="predicted"/>
<protein>
    <submittedName>
        <fullName evidence="1">Uncharacterized protein</fullName>
    </submittedName>
</protein>
<sequence>MTLLTTCPGAGTVSSAERVAHELAGLLAAEHGVHDVDVHLLASGNALLSVFAGLVVRTNGHHIWWTVPTAASPGRTRPLLVFTLTVRAAAERLAKHRAVLVRADVVKRIREGTAGHIADSYVEALTHDDAAL</sequence>
<evidence type="ECO:0000313" key="2">
    <source>
        <dbReference type="Proteomes" id="UP000655044"/>
    </source>
</evidence>
<organism evidence="1 2">
    <name type="scientific">Planobispora rosea</name>
    <dbReference type="NCBI Taxonomy" id="35762"/>
    <lineage>
        <taxon>Bacteria</taxon>
        <taxon>Bacillati</taxon>
        <taxon>Actinomycetota</taxon>
        <taxon>Actinomycetes</taxon>
        <taxon>Streptosporangiales</taxon>
        <taxon>Streptosporangiaceae</taxon>
        <taxon>Planobispora</taxon>
    </lineage>
</organism>
<evidence type="ECO:0000313" key="1">
    <source>
        <dbReference type="EMBL" id="GIH87988.1"/>
    </source>
</evidence>
<dbReference type="Proteomes" id="UP000655044">
    <property type="component" value="Unassembled WGS sequence"/>
</dbReference>
<name>A0A8J3SDZ0_PLARO</name>
<accession>A0A8J3SDZ0</accession>
<dbReference type="AlphaFoldDB" id="A0A8J3SDZ0"/>
<comment type="caution">
    <text evidence="1">The sequence shown here is derived from an EMBL/GenBank/DDBJ whole genome shotgun (WGS) entry which is preliminary data.</text>
</comment>
<gene>
    <name evidence="1" type="ORF">Pro02_63960</name>
</gene>
<dbReference type="EMBL" id="BOOI01000070">
    <property type="protein sequence ID" value="GIH87988.1"/>
    <property type="molecule type" value="Genomic_DNA"/>
</dbReference>
<reference evidence="1" key="1">
    <citation type="submission" date="2021-01" db="EMBL/GenBank/DDBJ databases">
        <title>Whole genome shotgun sequence of Planobispora rosea NBRC 15558.</title>
        <authorList>
            <person name="Komaki H."/>
            <person name="Tamura T."/>
        </authorList>
    </citation>
    <scope>NUCLEOTIDE SEQUENCE</scope>
    <source>
        <strain evidence="1">NBRC 15558</strain>
    </source>
</reference>
<dbReference type="RefSeq" id="WP_189243683.1">
    <property type="nucleotide sequence ID" value="NZ_BMQP01000047.1"/>
</dbReference>